<dbReference type="NCBIfam" id="TIGR00400">
    <property type="entry name" value="mgtE"/>
    <property type="match status" value="1"/>
</dbReference>
<evidence type="ECO:0000256" key="6">
    <source>
        <dbReference type="ARBA" id="ARBA00022989"/>
    </source>
</evidence>
<keyword evidence="12" id="KW-1185">Reference proteome</keyword>
<dbReference type="Proteomes" id="UP000829925">
    <property type="component" value="Chromosome"/>
</dbReference>
<evidence type="ECO:0000256" key="5">
    <source>
        <dbReference type="ARBA" id="ARBA00022842"/>
    </source>
</evidence>
<evidence type="ECO:0000259" key="10">
    <source>
        <dbReference type="PROSITE" id="PS51371"/>
    </source>
</evidence>
<dbReference type="GO" id="GO:0015095">
    <property type="term" value="F:magnesium ion transmembrane transporter activity"/>
    <property type="evidence" value="ECO:0007669"/>
    <property type="project" value="UniProtKB-UniRule"/>
</dbReference>
<sequence length="460" mass="51852">MNQHPTTEFITSLIQEGEFFKLKEVLKKFEPGEVVELIEEEEEREQLIIFRLLPLQLATQVFEYLDLDIQRHFLANLAQDKVTDILNEMSPDDRTALLEFLPDELVRELIQTLSEPERRVTLELLGYPEYSVGRLMTPDYIAIRENWTVQQVLDYIRRHGGQSETLSVLYVTDSRGRLIDDIRIREFLLADPQTRVNELMDNRFVHLQTMQDQEEAIEVFRRNDRVALPVVNSDGILYGIVTIDDILDIREEEDTEDIQKLGGSEALDEPYLTISLTKMIQKRAGWLVVLFLGEMLTATAMGFFEGEIEKAVVLALFVPLIISSGGNAGSQATSLIIRAMSLGELTVGEWWKVMRRELLSGALLGGILGAVGFLRILIWQQTGFYDYGSHWFLVGCTVGLSLVGIVLWGSLSGSMLPLLLKKLGFDPATSSAPFVATLVDVTGLIIYFSVATLFLSGTLL</sequence>
<dbReference type="KEGG" id="haei:MUN82_16285"/>
<evidence type="ECO:0000256" key="7">
    <source>
        <dbReference type="ARBA" id="ARBA00023136"/>
    </source>
</evidence>
<dbReference type="GO" id="GO:0046872">
    <property type="term" value="F:metal ion binding"/>
    <property type="evidence" value="ECO:0007669"/>
    <property type="project" value="UniProtKB-KW"/>
</dbReference>
<evidence type="ECO:0000313" key="12">
    <source>
        <dbReference type="Proteomes" id="UP000829925"/>
    </source>
</evidence>
<dbReference type="PANTHER" id="PTHR43773">
    <property type="entry name" value="MAGNESIUM TRANSPORTER MGTE"/>
    <property type="match status" value="1"/>
</dbReference>
<keyword evidence="3 9" id="KW-0813">Transport</keyword>
<dbReference type="AlphaFoldDB" id="A0A8T9SQX6"/>
<keyword evidence="4 9" id="KW-0812">Transmembrane</keyword>
<reference evidence="11 12" key="1">
    <citation type="submission" date="2022-04" db="EMBL/GenBank/DDBJ databases">
        <title>Hymenobacter sp. isolated from the air.</title>
        <authorList>
            <person name="Won M."/>
            <person name="Lee C.-M."/>
            <person name="Woen H.-Y."/>
            <person name="Kwon S.-W."/>
        </authorList>
    </citation>
    <scope>NUCLEOTIDE SEQUENCE [LARGE SCALE GENOMIC DNA]</scope>
    <source>
        <strain evidence="12">5413 J-13</strain>
    </source>
</reference>
<dbReference type="EMBL" id="CP095053">
    <property type="protein sequence ID" value="UOR04492.1"/>
    <property type="molecule type" value="Genomic_DNA"/>
</dbReference>
<dbReference type="SMART" id="SM00924">
    <property type="entry name" value="MgtE_N"/>
    <property type="match status" value="1"/>
</dbReference>
<dbReference type="Pfam" id="PF01769">
    <property type="entry name" value="MgtE"/>
    <property type="match status" value="1"/>
</dbReference>
<evidence type="ECO:0000256" key="9">
    <source>
        <dbReference type="RuleBase" id="RU362011"/>
    </source>
</evidence>
<dbReference type="SUPFAM" id="SSF54631">
    <property type="entry name" value="CBS-domain pair"/>
    <property type="match status" value="1"/>
</dbReference>
<keyword evidence="9" id="KW-1003">Cell membrane</keyword>
<evidence type="ECO:0000256" key="3">
    <source>
        <dbReference type="ARBA" id="ARBA00022448"/>
    </source>
</evidence>
<keyword evidence="5 9" id="KW-0460">Magnesium</keyword>
<dbReference type="InterPro" id="IPR046342">
    <property type="entry name" value="CBS_dom_sf"/>
</dbReference>
<dbReference type="GO" id="GO:0005886">
    <property type="term" value="C:plasma membrane"/>
    <property type="evidence" value="ECO:0007669"/>
    <property type="project" value="UniProtKB-SubCell"/>
</dbReference>
<dbReference type="CDD" id="cd04606">
    <property type="entry name" value="CBS_pair_Mg_transporter"/>
    <property type="match status" value="1"/>
</dbReference>
<keyword evidence="6 9" id="KW-1133">Transmembrane helix</keyword>
<comment type="subunit">
    <text evidence="9">Homodimer.</text>
</comment>
<feature type="transmembrane region" description="Helical" evidence="9">
    <location>
        <begin position="358"/>
        <end position="378"/>
    </location>
</feature>
<feature type="transmembrane region" description="Helical" evidence="9">
    <location>
        <begin position="284"/>
        <end position="304"/>
    </location>
</feature>
<dbReference type="PROSITE" id="PS51371">
    <property type="entry name" value="CBS"/>
    <property type="match status" value="2"/>
</dbReference>
<evidence type="ECO:0000256" key="1">
    <source>
        <dbReference type="ARBA" id="ARBA00004141"/>
    </source>
</evidence>
<comment type="function">
    <text evidence="9">Acts as a magnesium transporter.</text>
</comment>
<keyword evidence="8" id="KW-0129">CBS domain</keyword>
<dbReference type="Gene3D" id="1.10.357.20">
    <property type="entry name" value="SLC41 divalent cation transporters, integral membrane domain"/>
    <property type="match status" value="1"/>
</dbReference>
<comment type="subcellular location">
    <subcellularLocation>
        <location evidence="9">Cell membrane</location>
        <topology evidence="9">Multi-pass membrane protein</topology>
    </subcellularLocation>
    <subcellularLocation>
        <location evidence="1">Membrane</location>
        <topology evidence="1">Multi-pass membrane protein</topology>
    </subcellularLocation>
</comment>
<dbReference type="Pfam" id="PF00571">
    <property type="entry name" value="CBS"/>
    <property type="match status" value="2"/>
</dbReference>
<dbReference type="PANTHER" id="PTHR43773:SF1">
    <property type="entry name" value="MAGNESIUM TRANSPORTER MGTE"/>
    <property type="match status" value="1"/>
</dbReference>
<dbReference type="InterPro" id="IPR006669">
    <property type="entry name" value="MgtE_transporter"/>
</dbReference>
<dbReference type="SUPFAM" id="SSF161093">
    <property type="entry name" value="MgtE membrane domain-like"/>
    <property type="match status" value="1"/>
</dbReference>
<evidence type="ECO:0000313" key="11">
    <source>
        <dbReference type="EMBL" id="UOR04492.1"/>
    </source>
</evidence>
<dbReference type="InterPro" id="IPR006667">
    <property type="entry name" value="SLC41_membr_dom"/>
</dbReference>
<feature type="transmembrane region" description="Helical" evidence="9">
    <location>
        <begin position="316"/>
        <end position="337"/>
    </location>
</feature>
<evidence type="ECO:0000256" key="8">
    <source>
        <dbReference type="PROSITE-ProRule" id="PRU00703"/>
    </source>
</evidence>
<dbReference type="CDD" id="cd02205">
    <property type="entry name" value="CBS_pair_SF"/>
    <property type="match status" value="1"/>
</dbReference>
<dbReference type="SMART" id="SM00116">
    <property type="entry name" value="CBS"/>
    <property type="match status" value="1"/>
</dbReference>
<dbReference type="Pfam" id="PF03448">
    <property type="entry name" value="MgtE_N"/>
    <property type="match status" value="1"/>
</dbReference>
<feature type="transmembrane region" description="Helical" evidence="9">
    <location>
        <begin position="432"/>
        <end position="455"/>
    </location>
</feature>
<feature type="transmembrane region" description="Helical" evidence="9">
    <location>
        <begin position="390"/>
        <end position="411"/>
    </location>
</feature>
<protein>
    <recommendedName>
        <fullName evidence="9">Magnesium transporter MgtE</fullName>
    </recommendedName>
</protein>
<dbReference type="SUPFAM" id="SSF158791">
    <property type="entry name" value="MgtE N-terminal domain-like"/>
    <property type="match status" value="1"/>
</dbReference>
<evidence type="ECO:0000256" key="2">
    <source>
        <dbReference type="ARBA" id="ARBA00009749"/>
    </source>
</evidence>
<feature type="domain" description="CBS" evidence="10">
    <location>
        <begin position="136"/>
        <end position="199"/>
    </location>
</feature>
<proteinExistence type="inferred from homology"/>
<dbReference type="RefSeq" id="WP_245092145.1">
    <property type="nucleotide sequence ID" value="NZ_CP095053.1"/>
</dbReference>
<keyword evidence="9" id="KW-0479">Metal-binding</keyword>
<organism evidence="11 12">
    <name type="scientific">Hymenobacter aerilatus</name>
    <dbReference type="NCBI Taxonomy" id="2932251"/>
    <lineage>
        <taxon>Bacteria</taxon>
        <taxon>Pseudomonadati</taxon>
        <taxon>Bacteroidota</taxon>
        <taxon>Cytophagia</taxon>
        <taxon>Cytophagales</taxon>
        <taxon>Hymenobacteraceae</taxon>
        <taxon>Hymenobacter</taxon>
    </lineage>
</organism>
<name>A0A8T9SQX6_9BACT</name>
<comment type="similarity">
    <text evidence="2 9">Belongs to the SLC41A transporter family.</text>
</comment>
<dbReference type="InterPro" id="IPR036739">
    <property type="entry name" value="SLC41_membr_dom_sf"/>
</dbReference>
<accession>A0A8T9SQX6</accession>
<dbReference type="Gene3D" id="3.10.580.10">
    <property type="entry name" value="CBS-domain"/>
    <property type="match status" value="1"/>
</dbReference>
<dbReference type="InterPro" id="IPR000644">
    <property type="entry name" value="CBS_dom"/>
</dbReference>
<gene>
    <name evidence="11" type="primary">mgtE</name>
    <name evidence="11" type="ORF">MUN82_16285</name>
</gene>
<feature type="domain" description="CBS" evidence="10">
    <location>
        <begin position="200"/>
        <end position="256"/>
    </location>
</feature>
<keyword evidence="7 9" id="KW-0472">Membrane</keyword>
<dbReference type="InterPro" id="IPR006668">
    <property type="entry name" value="Mg_transptr_MgtE_intracell_dom"/>
</dbReference>
<dbReference type="InterPro" id="IPR038076">
    <property type="entry name" value="MgtE_N_sf"/>
</dbReference>
<dbReference type="Gene3D" id="1.25.60.10">
    <property type="entry name" value="MgtE N-terminal domain-like"/>
    <property type="match status" value="1"/>
</dbReference>
<evidence type="ECO:0000256" key="4">
    <source>
        <dbReference type="ARBA" id="ARBA00022692"/>
    </source>
</evidence>